<accession>A0A3B0RQ19</accession>
<dbReference type="InterPro" id="IPR036390">
    <property type="entry name" value="WH_DNA-bd_sf"/>
</dbReference>
<gene>
    <name evidence="1" type="ORF">MNBD_ALPHA02-2484</name>
</gene>
<evidence type="ECO:0008006" key="2">
    <source>
        <dbReference type="Google" id="ProtNLM"/>
    </source>
</evidence>
<protein>
    <recommendedName>
        <fullName evidence="2">ROK family protein</fullName>
    </recommendedName>
</protein>
<dbReference type="Pfam" id="PF00480">
    <property type="entry name" value="ROK"/>
    <property type="match status" value="1"/>
</dbReference>
<proteinExistence type="predicted"/>
<organism evidence="1">
    <name type="scientific">hydrothermal vent metagenome</name>
    <dbReference type="NCBI Taxonomy" id="652676"/>
    <lineage>
        <taxon>unclassified sequences</taxon>
        <taxon>metagenomes</taxon>
        <taxon>ecological metagenomes</taxon>
    </lineage>
</organism>
<sequence length="398" mass="44553">MSHISDHIEIFLEKAIPGSHSKDLSRLYLDIMKGRISSRREFSANYGLRSSTVSELVNELVGKKLIYEVADVGTSRGRPAKKLVLNQNLFVICVVRISSQTLICNAVNITGQVIEETRSTLSSSCNNRQMIAEVRKLYGILLEKLPAGVSCIGMVFSLPGILSIERKNWIMSSRWPEINNLSIENELRDMAVPIKVVRNIDAELRARLFKEDGENILLLHWGFGIGIAYSEGGDPINSKFGRFGEIGHWDLGVNGTEQCRCGRNGCLEVHCALWSIWPDMARTWPELSKNEEDFMVQAAKFPLLEHDKIQQAVDMMVTTLGNLCRVLFPSKILLSGPFFANDEVLAEFYRKFLNDGVLPHVSPPKLTYVQQSEQLETEGAAIPVIVGEIEGRLRHGKG</sequence>
<dbReference type="EMBL" id="UOED01000011">
    <property type="protein sequence ID" value="VAV86603.1"/>
    <property type="molecule type" value="Genomic_DNA"/>
</dbReference>
<dbReference type="AlphaFoldDB" id="A0A3B0RQ19"/>
<dbReference type="InterPro" id="IPR043129">
    <property type="entry name" value="ATPase_NBD"/>
</dbReference>
<evidence type="ECO:0000313" key="1">
    <source>
        <dbReference type="EMBL" id="VAV86603.1"/>
    </source>
</evidence>
<dbReference type="InterPro" id="IPR036388">
    <property type="entry name" value="WH-like_DNA-bd_sf"/>
</dbReference>
<dbReference type="PANTHER" id="PTHR18964">
    <property type="entry name" value="ROK (REPRESSOR, ORF, KINASE) FAMILY"/>
    <property type="match status" value="1"/>
</dbReference>
<name>A0A3B0RQ19_9ZZZZ</name>
<dbReference type="PANTHER" id="PTHR18964:SF149">
    <property type="entry name" value="BIFUNCTIONAL UDP-N-ACETYLGLUCOSAMINE 2-EPIMERASE_N-ACETYLMANNOSAMINE KINASE"/>
    <property type="match status" value="1"/>
</dbReference>
<dbReference type="InterPro" id="IPR000600">
    <property type="entry name" value="ROK"/>
</dbReference>
<dbReference type="SUPFAM" id="SSF46785">
    <property type="entry name" value="Winged helix' DNA-binding domain"/>
    <property type="match status" value="1"/>
</dbReference>
<dbReference type="Gene3D" id="1.10.10.10">
    <property type="entry name" value="Winged helix-like DNA-binding domain superfamily/Winged helix DNA-binding domain"/>
    <property type="match status" value="1"/>
</dbReference>
<reference evidence="1" key="1">
    <citation type="submission" date="2018-06" db="EMBL/GenBank/DDBJ databases">
        <authorList>
            <person name="Zhirakovskaya E."/>
        </authorList>
    </citation>
    <scope>NUCLEOTIDE SEQUENCE</scope>
</reference>
<dbReference type="SUPFAM" id="SSF53067">
    <property type="entry name" value="Actin-like ATPase domain"/>
    <property type="match status" value="1"/>
</dbReference>
<dbReference type="Gene3D" id="3.30.420.40">
    <property type="match status" value="2"/>
</dbReference>